<dbReference type="Gene3D" id="3.30.730.10">
    <property type="entry name" value="AP2/ERF domain"/>
    <property type="match status" value="1"/>
</dbReference>
<proteinExistence type="predicted"/>
<dbReference type="CDD" id="cd16531">
    <property type="entry name" value="RING-HC_RING1-like"/>
    <property type="match status" value="1"/>
</dbReference>
<keyword evidence="3 9" id="KW-0863">Zinc-finger</keyword>
<protein>
    <recommendedName>
        <fullName evidence="15">RING-type domain-containing protein</fullName>
    </recommendedName>
</protein>
<dbReference type="PROSITE" id="PS51032">
    <property type="entry name" value="AP2_ERF"/>
    <property type="match status" value="1"/>
</dbReference>
<evidence type="ECO:0000256" key="5">
    <source>
        <dbReference type="ARBA" id="ARBA00023015"/>
    </source>
</evidence>
<dbReference type="OrthoDB" id="337575at2759"/>
<keyword evidence="8" id="KW-0539">Nucleus</keyword>
<evidence type="ECO:0000256" key="2">
    <source>
        <dbReference type="ARBA" id="ARBA00022723"/>
    </source>
</evidence>
<dbReference type="InterPro" id="IPR013083">
    <property type="entry name" value="Znf_RING/FYVE/PHD"/>
</dbReference>
<dbReference type="SMART" id="SM00380">
    <property type="entry name" value="AP2"/>
    <property type="match status" value="1"/>
</dbReference>
<keyword evidence="5" id="KW-0805">Transcription regulation</keyword>
<reference evidence="13" key="1">
    <citation type="journal article" date="2019" name="Plant J.">
        <title>Chlorella vulgaris genome assembly and annotation reveals the molecular basis for metabolic acclimation to high light conditions.</title>
        <authorList>
            <person name="Cecchin M."/>
            <person name="Marcolungo L."/>
            <person name="Rossato M."/>
            <person name="Girolomoni L."/>
            <person name="Cosentino E."/>
            <person name="Cuine S."/>
            <person name="Li-Beisson Y."/>
            <person name="Delledonne M."/>
            <person name="Ballottari M."/>
        </authorList>
    </citation>
    <scope>NUCLEOTIDE SEQUENCE</scope>
    <source>
        <strain evidence="13">211/11P</strain>
    </source>
</reference>
<dbReference type="PANTHER" id="PTHR46537:SF3">
    <property type="entry name" value="E3 UBIQUITIN-PROTEIN LIGASE RING1A"/>
    <property type="match status" value="1"/>
</dbReference>
<dbReference type="SUPFAM" id="SSF57850">
    <property type="entry name" value="RING/U-box"/>
    <property type="match status" value="1"/>
</dbReference>
<evidence type="ECO:0000256" key="7">
    <source>
        <dbReference type="ARBA" id="ARBA00023163"/>
    </source>
</evidence>
<dbReference type="Gene3D" id="3.30.40.10">
    <property type="entry name" value="Zinc/RING finger domain, C3HC4 (zinc finger)"/>
    <property type="match status" value="1"/>
</dbReference>
<keyword evidence="2" id="KW-0479">Metal-binding</keyword>
<feature type="region of interest" description="Disordered" evidence="10">
    <location>
        <begin position="133"/>
        <end position="210"/>
    </location>
</feature>
<dbReference type="GO" id="GO:0003677">
    <property type="term" value="F:DNA binding"/>
    <property type="evidence" value="ECO:0007669"/>
    <property type="project" value="UniProtKB-KW"/>
</dbReference>
<name>A0A9D4TTW2_CHLVU</name>
<evidence type="ECO:0000256" key="10">
    <source>
        <dbReference type="SAM" id="MobiDB-lite"/>
    </source>
</evidence>
<keyword evidence="4" id="KW-0862">Zinc</keyword>
<comment type="caution">
    <text evidence="13">The sequence shown here is derived from an EMBL/GenBank/DDBJ whole genome shotgun (WGS) entry which is preliminary data.</text>
</comment>
<dbReference type="InterPro" id="IPR001841">
    <property type="entry name" value="Znf_RING"/>
</dbReference>
<comment type="subcellular location">
    <subcellularLocation>
        <location evidence="1">Nucleus</location>
    </subcellularLocation>
</comment>
<evidence type="ECO:0000259" key="11">
    <source>
        <dbReference type="PROSITE" id="PS50089"/>
    </source>
</evidence>
<feature type="domain" description="AP2/ERF" evidence="12">
    <location>
        <begin position="214"/>
        <end position="269"/>
    </location>
</feature>
<dbReference type="SMART" id="SM00184">
    <property type="entry name" value="RING"/>
    <property type="match status" value="1"/>
</dbReference>
<evidence type="ECO:0000256" key="8">
    <source>
        <dbReference type="ARBA" id="ARBA00023242"/>
    </source>
</evidence>
<dbReference type="SUPFAM" id="SSF54171">
    <property type="entry name" value="DNA-binding domain"/>
    <property type="match status" value="1"/>
</dbReference>
<dbReference type="InterPro" id="IPR017907">
    <property type="entry name" value="Znf_RING_CS"/>
</dbReference>
<feature type="compositionally biased region" description="Basic and acidic residues" evidence="10">
    <location>
        <begin position="183"/>
        <end position="198"/>
    </location>
</feature>
<reference evidence="13" key="2">
    <citation type="submission" date="2020-11" db="EMBL/GenBank/DDBJ databases">
        <authorList>
            <person name="Cecchin M."/>
            <person name="Marcolungo L."/>
            <person name="Rossato M."/>
            <person name="Girolomoni L."/>
            <person name="Cosentino E."/>
            <person name="Cuine S."/>
            <person name="Li-Beisson Y."/>
            <person name="Delledonne M."/>
            <person name="Ballottari M."/>
        </authorList>
    </citation>
    <scope>NUCLEOTIDE SEQUENCE</scope>
    <source>
        <strain evidence="13">211/11P</strain>
        <tissue evidence="13">Whole cell</tissue>
    </source>
</reference>
<evidence type="ECO:0000313" key="13">
    <source>
        <dbReference type="EMBL" id="KAI3434551.1"/>
    </source>
</evidence>
<dbReference type="Proteomes" id="UP001055712">
    <property type="component" value="Unassembled WGS sequence"/>
</dbReference>
<evidence type="ECO:0000256" key="3">
    <source>
        <dbReference type="ARBA" id="ARBA00022771"/>
    </source>
</evidence>
<accession>A0A9D4TTW2</accession>
<evidence type="ECO:0000256" key="6">
    <source>
        <dbReference type="ARBA" id="ARBA00023125"/>
    </source>
</evidence>
<dbReference type="PANTHER" id="PTHR46537">
    <property type="entry name" value="OS11G0578200 PROTEIN"/>
    <property type="match status" value="1"/>
</dbReference>
<evidence type="ECO:0000313" key="14">
    <source>
        <dbReference type="Proteomes" id="UP001055712"/>
    </source>
</evidence>
<evidence type="ECO:0008006" key="15">
    <source>
        <dbReference type="Google" id="ProtNLM"/>
    </source>
</evidence>
<organism evidence="13 14">
    <name type="scientific">Chlorella vulgaris</name>
    <name type="common">Green alga</name>
    <dbReference type="NCBI Taxonomy" id="3077"/>
    <lineage>
        <taxon>Eukaryota</taxon>
        <taxon>Viridiplantae</taxon>
        <taxon>Chlorophyta</taxon>
        <taxon>core chlorophytes</taxon>
        <taxon>Trebouxiophyceae</taxon>
        <taxon>Chlorellales</taxon>
        <taxon>Chlorellaceae</taxon>
        <taxon>Chlorella clade</taxon>
        <taxon>Chlorella</taxon>
    </lineage>
</organism>
<keyword evidence="7" id="KW-0804">Transcription</keyword>
<dbReference type="InterPro" id="IPR036955">
    <property type="entry name" value="AP2/ERF_dom_sf"/>
</dbReference>
<keyword evidence="14" id="KW-1185">Reference proteome</keyword>
<gene>
    <name evidence="13" type="ORF">D9Q98_002624</name>
</gene>
<dbReference type="InterPro" id="IPR044592">
    <property type="entry name" value="RING1A/B"/>
</dbReference>
<keyword evidence="6" id="KW-0238">DNA-binding</keyword>
<evidence type="ECO:0000256" key="9">
    <source>
        <dbReference type="PROSITE-ProRule" id="PRU00175"/>
    </source>
</evidence>
<evidence type="ECO:0000256" key="1">
    <source>
        <dbReference type="ARBA" id="ARBA00004123"/>
    </source>
</evidence>
<evidence type="ECO:0000256" key="4">
    <source>
        <dbReference type="ARBA" id="ARBA00022833"/>
    </source>
</evidence>
<dbReference type="GO" id="GO:0008270">
    <property type="term" value="F:zinc ion binding"/>
    <property type="evidence" value="ECO:0007669"/>
    <property type="project" value="UniProtKB-KW"/>
</dbReference>
<dbReference type="PROSITE" id="PS50089">
    <property type="entry name" value="ZF_RING_2"/>
    <property type="match status" value="1"/>
</dbReference>
<dbReference type="InterPro" id="IPR016177">
    <property type="entry name" value="DNA-bd_dom_sf"/>
</dbReference>
<dbReference type="GO" id="GO:0005634">
    <property type="term" value="C:nucleus"/>
    <property type="evidence" value="ECO:0007669"/>
    <property type="project" value="UniProtKB-SubCell"/>
</dbReference>
<dbReference type="InterPro" id="IPR001471">
    <property type="entry name" value="AP2/ERF_dom"/>
</dbReference>
<feature type="domain" description="RING-type" evidence="11">
    <location>
        <begin position="33"/>
        <end position="74"/>
    </location>
</feature>
<dbReference type="AlphaFoldDB" id="A0A9D4TTW2"/>
<dbReference type="GO" id="GO:0003700">
    <property type="term" value="F:DNA-binding transcription factor activity"/>
    <property type="evidence" value="ECO:0007669"/>
    <property type="project" value="InterPro"/>
</dbReference>
<dbReference type="EMBL" id="SIDB01000003">
    <property type="protein sequence ID" value="KAI3434551.1"/>
    <property type="molecule type" value="Genomic_DNA"/>
</dbReference>
<dbReference type="Pfam" id="PF13923">
    <property type="entry name" value="zf-C3HC4_2"/>
    <property type="match status" value="1"/>
</dbReference>
<dbReference type="PROSITE" id="PS00518">
    <property type="entry name" value="ZF_RING_1"/>
    <property type="match status" value="1"/>
</dbReference>
<sequence length="496" mass="53727">MTAPTTTQFEAARPPRGLRVALELCSVLEHCRCPICMGIIKNTRAVSACMHRFCKDCIEAWLRTQIENNCPQCRVKFSSKRDCKPDPIFDLLLGTMFGDIEEFEKQMLEPSAEVLEHAMAIGHQIAVAREQAALKQVSPPPQAAQHQGPRGAQQAHRGTHQHPQSSSDAMVGPPVHCVPAPPSDKRHLSSVRDSDAKKLRLGSPGDEDDGGLLQYRGVRFQGDNWQARTKRLGKELSLGLYNTAEEAGMAYDLDRLQQQGGKAQRLNFPLLRQHYKQILSDLTDLHTPDGLLDFLAVAVQAAVKIARSVPGATAPENTGPAAASMLNPRRGIAPAERFSQSWQLAAAALPFGAPAEEDMAVDLESDMDELLSRLDPAHVRPATVQQVPVRHQAKQLADERSLAVGLAGGVAHVRLESGSGLAWQMTYLACPAVATVSEVSQAMALGVSQQYSLPPELLHAGLAVANELDASADFNALCYEDASSGNLLLRGHVTIR</sequence>
<evidence type="ECO:0000259" key="12">
    <source>
        <dbReference type="PROSITE" id="PS51032"/>
    </source>
</evidence>